<feature type="transmembrane region" description="Helical" evidence="1">
    <location>
        <begin position="142"/>
        <end position="167"/>
    </location>
</feature>
<keyword evidence="1" id="KW-0472">Membrane</keyword>
<accession>A0ABT5GC10</accession>
<sequence>MLNSSSDSNKTLQIINRLPKRWQKHRLANVIKPYYLNWKEYFFINATRQANRYLKHTKFNWLYLIPIVGFIYFIFKIESTNEKLEYSKLKNQYLKVGGENWIVFLIIFAGIYLSFIIWATLIIYLTDYFYPPNNYQNINKIIIMYVGGNFIIFILFHYFYLFYWYLVVYQKFKNSVYKIIAITRNKIHPYSFFSFVLHCDDGVYLKKLEKRHKRNQFLK</sequence>
<dbReference type="RefSeq" id="WP_255034958.1">
    <property type="nucleotide sequence ID" value="NZ_CP101414.1"/>
</dbReference>
<dbReference type="Proteomes" id="UP001220940">
    <property type="component" value="Unassembled WGS sequence"/>
</dbReference>
<name>A0ABT5GC10_9MOLU</name>
<feature type="transmembrane region" description="Helical" evidence="1">
    <location>
        <begin position="59"/>
        <end position="75"/>
    </location>
</feature>
<proteinExistence type="predicted"/>
<feature type="transmembrane region" description="Helical" evidence="1">
    <location>
        <begin position="101"/>
        <end position="130"/>
    </location>
</feature>
<dbReference type="EMBL" id="JAJHZM010000011">
    <property type="protein sequence ID" value="MDC4181995.1"/>
    <property type="molecule type" value="Genomic_DNA"/>
</dbReference>
<reference evidence="2" key="1">
    <citation type="submission" date="2021-11" db="EMBL/GenBank/DDBJ databases">
        <title>Description of Mycoplasma bradburyaesp. nov.from sea birds: a tribute to a great mycoplasmologist.</title>
        <authorList>
            <person name="Ramirez A.S."/>
            <person name="Poveda C."/>
            <person name="Suarez-Perez A."/>
            <person name="Rosales R.S."/>
            <person name="Dijkman R."/>
            <person name="Feberwee A."/>
            <person name="Spergser J."/>
            <person name="Szostak M.P."/>
            <person name="Ressel L."/>
            <person name="Calabuig P."/>
            <person name="Catania S."/>
            <person name="Gobbo F."/>
            <person name="Timofte D."/>
            <person name="Poveda J.B."/>
        </authorList>
    </citation>
    <scope>NUCLEOTIDE SEQUENCE [LARGE SCALE GENOMIC DNA]</scope>
    <source>
        <strain evidence="2">T158</strain>
    </source>
</reference>
<evidence type="ECO:0000313" key="3">
    <source>
        <dbReference type="Proteomes" id="UP001220940"/>
    </source>
</evidence>
<gene>
    <name evidence="2" type="ORF">LNO68_02200</name>
</gene>
<keyword evidence="3" id="KW-1185">Reference proteome</keyword>
<evidence type="ECO:0000313" key="2">
    <source>
        <dbReference type="EMBL" id="MDC4181995.1"/>
    </source>
</evidence>
<evidence type="ECO:0000256" key="1">
    <source>
        <dbReference type="SAM" id="Phobius"/>
    </source>
</evidence>
<organism evidence="2 3">
    <name type="scientific">Mycoplasma bradburyae</name>
    <dbReference type="NCBI Taxonomy" id="2963128"/>
    <lineage>
        <taxon>Bacteria</taxon>
        <taxon>Bacillati</taxon>
        <taxon>Mycoplasmatota</taxon>
        <taxon>Mollicutes</taxon>
        <taxon>Mycoplasmataceae</taxon>
        <taxon>Mycoplasma</taxon>
    </lineage>
</organism>
<comment type="caution">
    <text evidence="2">The sequence shown here is derived from an EMBL/GenBank/DDBJ whole genome shotgun (WGS) entry which is preliminary data.</text>
</comment>
<keyword evidence="1" id="KW-0812">Transmembrane</keyword>
<keyword evidence="1" id="KW-1133">Transmembrane helix</keyword>
<protein>
    <submittedName>
        <fullName evidence="2">Uncharacterized protein</fullName>
    </submittedName>
</protein>